<dbReference type="PROSITE" id="PS00070">
    <property type="entry name" value="ALDEHYDE_DEHYDR_CYS"/>
    <property type="match status" value="1"/>
</dbReference>
<dbReference type="Proteomes" id="UP000618733">
    <property type="component" value="Unassembled WGS sequence"/>
</dbReference>
<dbReference type="Pfam" id="PF00171">
    <property type="entry name" value="Aldedh"/>
    <property type="match status" value="1"/>
</dbReference>
<protein>
    <submittedName>
        <fullName evidence="3">Aldehyde dehydrogenase family protein</fullName>
    </submittedName>
</protein>
<dbReference type="InterPro" id="IPR016161">
    <property type="entry name" value="Ald_DH/histidinol_DH"/>
</dbReference>
<evidence type="ECO:0000313" key="4">
    <source>
        <dbReference type="Proteomes" id="UP000618733"/>
    </source>
</evidence>
<keyword evidence="1" id="KW-0560">Oxidoreductase</keyword>
<dbReference type="InterPro" id="IPR047110">
    <property type="entry name" value="GABD/Sad-like"/>
</dbReference>
<organism evidence="3 4">
    <name type="scientific">Leucobacter edaphi</name>
    <dbReference type="NCBI Taxonomy" id="2796472"/>
    <lineage>
        <taxon>Bacteria</taxon>
        <taxon>Bacillati</taxon>
        <taxon>Actinomycetota</taxon>
        <taxon>Actinomycetes</taxon>
        <taxon>Micrococcales</taxon>
        <taxon>Microbacteriaceae</taxon>
        <taxon>Leucobacter</taxon>
    </lineage>
</organism>
<dbReference type="Gene3D" id="3.40.309.10">
    <property type="entry name" value="Aldehyde Dehydrogenase, Chain A, domain 2"/>
    <property type="match status" value="1"/>
</dbReference>
<dbReference type="RefSeq" id="WP_200132130.1">
    <property type="nucleotide sequence ID" value="NZ_JAEHOI010000006.1"/>
</dbReference>
<dbReference type="InterPro" id="IPR016162">
    <property type="entry name" value="Ald_DH_N"/>
</dbReference>
<dbReference type="GO" id="GO:0004777">
    <property type="term" value="F:succinate-semialdehyde dehydrogenase (NAD+) activity"/>
    <property type="evidence" value="ECO:0007669"/>
    <property type="project" value="TreeGrafter"/>
</dbReference>
<proteinExistence type="predicted"/>
<comment type="caution">
    <text evidence="3">The sequence shown here is derived from an EMBL/GenBank/DDBJ whole genome shotgun (WGS) entry which is preliminary data.</text>
</comment>
<evidence type="ECO:0000259" key="2">
    <source>
        <dbReference type="Pfam" id="PF00171"/>
    </source>
</evidence>
<feature type="domain" description="Aldehyde dehydrogenase" evidence="2">
    <location>
        <begin position="7"/>
        <end position="462"/>
    </location>
</feature>
<name>A0A934QEH5_9MICO</name>
<dbReference type="InterPro" id="IPR016163">
    <property type="entry name" value="Ald_DH_C"/>
</dbReference>
<dbReference type="InterPro" id="IPR016160">
    <property type="entry name" value="Ald_DH_CS_CYS"/>
</dbReference>
<dbReference type="SUPFAM" id="SSF53720">
    <property type="entry name" value="ALDH-like"/>
    <property type="match status" value="1"/>
</dbReference>
<sequence>MRASETWIPRRTPMVYRVVNPATGEQGDALAPLSDAELEATIARADAARATLGALSLDERSAILRRTADLHQERREELADIIVREVGKPRWQALGEIDFVVLIYRYYGEEGAQYLADEVIDSKRGRTAIVRPTPLGALLGIMPWNFPFYQIARFAAPNLLAGNTILLKPASQCPESSAAIAAILAEAGLPEGAYQNLFLESARIEGVIADPRVRGVSLTGSEAAGRSVGELAGRYLKPVVLELGGSDPFIVLSVDRMEDAITAAFNSRLHNSGQACNGAKRFIIIDELYDAFRDAFVGALAAAPVGDPDLEGVRVGPMSSVAAAEELEQQVARAVADGAKLTLGDGVADGAFFRTTALEEVPVGSGTSQTEFFGPVAQFYRVGSEAEAIELANDIPFGLGSYLFTTDREQAFRVADALDTGMVYVNESLADSPELPFGGTKASGFGRELGRYAISEFLNQKLIHLPSEADWPVAR</sequence>
<dbReference type="Gene3D" id="3.40.605.10">
    <property type="entry name" value="Aldehyde Dehydrogenase, Chain A, domain 1"/>
    <property type="match status" value="1"/>
</dbReference>
<evidence type="ECO:0000256" key="1">
    <source>
        <dbReference type="ARBA" id="ARBA00023002"/>
    </source>
</evidence>
<keyword evidence="4" id="KW-1185">Reference proteome</keyword>
<dbReference type="InterPro" id="IPR015590">
    <property type="entry name" value="Aldehyde_DH_dom"/>
</dbReference>
<dbReference type="AlphaFoldDB" id="A0A934QEH5"/>
<evidence type="ECO:0000313" key="3">
    <source>
        <dbReference type="EMBL" id="MBK0421929.1"/>
    </source>
</evidence>
<dbReference type="PANTHER" id="PTHR43217:SF2">
    <property type="entry name" value="SUCCINATE-SEMIALDEHYDE DEHYDROGENASE [NADP(+)]"/>
    <property type="match status" value="1"/>
</dbReference>
<accession>A0A934QEH5</accession>
<dbReference type="EMBL" id="JAEHOI010000006">
    <property type="protein sequence ID" value="MBK0421929.1"/>
    <property type="molecule type" value="Genomic_DNA"/>
</dbReference>
<gene>
    <name evidence="3" type="ORF">JD292_07555</name>
</gene>
<reference evidence="3" key="1">
    <citation type="submission" date="2020-12" db="EMBL/GenBank/DDBJ databases">
        <title>Leucobacter sp. CAS2, isolated from Chromium sludge.</title>
        <authorList>
            <person name="Xu Z."/>
        </authorList>
    </citation>
    <scope>NUCLEOTIDE SEQUENCE</scope>
    <source>
        <strain evidence="3">CSA2</strain>
    </source>
</reference>
<dbReference type="PANTHER" id="PTHR43217">
    <property type="entry name" value="SUCCINATE SEMIALDEHYDE DEHYDROGENASE [NAD(P)+] SAD"/>
    <property type="match status" value="1"/>
</dbReference>